<proteinExistence type="inferred from homology"/>
<evidence type="ECO:0000256" key="3">
    <source>
        <dbReference type="ARBA" id="ARBA00022777"/>
    </source>
</evidence>
<evidence type="ECO:0000256" key="4">
    <source>
        <dbReference type="SAM" id="Phobius"/>
    </source>
</evidence>
<name>A0A183AXF1_9TREM</name>
<evidence type="ECO:0000313" key="7">
    <source>
        <dbReference type="WBParaSite" id="ECPE_0001167101-mRNA-1"/>
    </source>
</evidence>
<feature type="transmembrane region" description="Helical" evidence="4">
    <location>
        <begin position="216"/>
        <end position="240"/>
    </location>
</feature>
<evidence type="ECO:0000313" key="5">
    <source>
        <dbReference type="EMBL" id="VDP88759.1"/>
    </source>
</evidence>
<dbReference type="EMBL" id="UZAN01051206">
    <property type="protein sequence ID" value="VDP88759.1"/>
    <property type="molecule type" value="Genomic_DNA"/>
</dbReference>
<evidence type="ECO:0000313" key="6">
    <source>
        <dbReference type="Proteomes" id="UP000272942"/>
    </source>
</evidence>
<keyword evidence="4" id="KW-1133">Transmembrane helix</keyword>
<keyword evidence="6" id="KW-1185">Reference proteome</keyword>
<keyword evidence="3" id="KW-0418">Kinase</keyword>
<dbReference type="WBParaSite" id="ECPE_0001167101-mRNA-1">
    <property type="protein sequence ID" value="ECPE_0001167101-mRNA-1"/>
    <property type="gene ID" value="ECPE_0001167101"/>
</dbReference>
<comment type="similarity">
    <text evidence="1">Belongs to the FGGY kinase family.</text>
</comment>
<protein>
    <submittedName>
        <fullName evidence="7">AMP-binding domain-containing protein</fullName>
    </submittedName>
</protein>
<dbReference type="GO" id="GO:0016301">
    <property type="term" value="F:kinase activity"/>
    <property type="evidence" value="ECO:0007669"/>
    <property type="project" value="UniProtKB-KW"/>
</dbReference>
<dbReference type="GO" id="GO:0046167">
    <property type="term" value="P:glycerol-3-phosphate biosynthetic process"/>
    <property type="evidence" value="ECO:0007669"/>
    <property type="project" value="TreeGrafter"/>
</dbReference>
<dbReference type="InterPro" id="IPR043129">
    <property type="entry name" value="ATPase_NBD"/>
</dbReference>
<evidence type="ECO:0000256" key="1">
    <source>
        <dbReference type="ARBA" id="ARBA00009156"/>
    </source>
</evidence>
<keyword evidence="4" id="KW-0812">Transmembrane</keyword>
<reference evidence="7" key="1">
    <citation type="submission" date="2016-06" db="UniProtKB">
        <authorList>
            <consortium name="WormBaseParasite"/>
        </authorList>
    </citation>
    <scope>IDENTIFICATION</scope>
</reference>
<gene>
    <name evidence="5" type="ORF">ECPE_LOCUS11636</name>
</gene>
<dbReference type="GO" id="GO:0006641">
    <property type="term" value="P:triglyceride metabolic process"/>
    <property type="evidence" value="ECO:0007669"/>
    <property type="project" value="TreeGrafter"/>
</dbReference>
<keyword evidence="4" id="KW-0472">Membrane</keyword>
<dbReference type="GO" id="GO:0006071">
    <property type="term" value="P:glycerol metabolic process"/>
    <property type="evidence" value="ECO:0007669"/>
    <property type="project" value="TreeGrafter"/>
</dbReference>
<organism evidence="7">
    <name type="scientific">Echinostoma caproni</name>
    <dbReference type="NCBI Taxonomy" id="27848"/>
    <lineage>
        <taxon>Eukaryota</taxon>
        <taxon>Metazoa</taxon>
        <taxon>Spiralia</taxon>
        <taxon>Lophotrochozoa</taxon>
        <taxon>Platyhelminthes</taxon>
        <taxon>Trematoda</taxon>
        <taxon>Digenea</taxon>
        <taxon>Plagiorchiida</taxon>
        <taxon>Echinostomata</taxon>
        <taxon>Echinostomatoidea</taxon>
        <taxon>Echinostomatidae</taxon>
        <taxon>Echinostoma</taxon>
    </lineage>
</organism>
<sequence length="242" mass="25930">MKFIDPIGIGATSVHCESKWSGPIMSILGIPHQILPDVCPSSHLYGYIETGPLCVPDGAVRVPVTGIIGDAQAATLTEDCLGPGQAKLTLGTGTFLNLSTGSKPRALMNGFYPVVGWASTDRFNDTASVCERTTFTHQGKSKTTALTTCASIHSLGSDSESIRTSDVTYLLEGSHENTGTLIEWLRTEGGRFSPYQLSFSNHFVLHLFISAPPFPLFVHVCMCVCVCCVLCDTFVGLMSVSF</sequence>
<dbReference type="OrthoDB" id="6278781at2759"/>
<dbReference type="PANTHER" id="PTHR10196:SF68">
    <property type="entry name" value="GLYCEROL KINASE 5-RELATED"/>
    <property type="match status" value="1"/>
</dbReference>
<evidence type="ECO:0000256" key="2">
    <source>
        <dbReference type="ARBA" id="ARBA00022679"/>
    </source>
</evidence>
<dbReference type="AlphaFoldDB" id="A0A183AXF1"/>
<accession>A0A183AXF1</accession>
<dbReference type="GO" id="GO:0005739">
    <property type="term" value="C:mitochondrion"/>
    <property type="evidence" value="ECO:0007669"/>
    <property type="project" value="TreeGrafter"/>
</dbReference>
<dbReference type="Gene3D" id="3.30.420.40">
    <property type="match status" value="2"/>
</dbReference>
<dbReference type="PANTHER" id="PTHR10196">
    <property type="entry name" value="SUGAR KINASE"/>
    <property type="match status" value="1"/>
</dbReference>
<dbReference type="SUPFAM" id="SSF53067">
    <property type="entry name" value="Actin-like ATPase domain"/>
    <property type="match status" value="1"/>
</dbReference>
<dbReference type="Proteomes" id="UP000272942">
    <property type="component" value="Unassembled WGS sequence"/>
</dbReference>
<keyword evidence="2" id="KW-0808">Transferase</keyword>
<reference evidence="5 6" key="2">
    <citation type="submission" date="2018-11" db="EMBL/GenBank/DDBJ databases">
        <authorList>
            <consortium name="Pathogen Informatics"/>
        </authorList>
    </citation>
    <scope>NUCLEOTIDE SEQUENCE [LARGE SCALE GENOMIC DNA]</scope>
    <source>
        <strain evidence="5 6">Egypt</strain>
    </source>
</reference>